<evidence type="ECO:0000256" key="1">
    <source>
        <dbReference type="ARBA" id="ARBA00004117"/>
    </source>
</evidence>
<comment type="similarity">
    <text evidence="3">Belongs to the FliG family.</text>
</comment>
<evidence type="ECO:0000313" key="15">
    <source>
        <dbReference type="Proteomes" id="UP000198703"/>
    </source>
</evidence>
<evidence type="ECO:0000256" key="3">
    <source>
        <dbReference type="ARBA" id="ARBA00010299"/>
    </source>
</evidence>
<dbReference type="STRING" id="89524.SAMN05444370_106226"/>
<proteinExistence type="inferred from homology"/>
<evidence type="ECO:0000256" key="4">
    <source>
        <dbReference type="ARBA" id="ARBA00021870"/>
    </source>
</evidence>
<evidence type="ECO:0000259" key="13">
    <source>
        <dbReference type="Pfam" id="PF14842"/>
    </source>
</evidence>
<gene>
    <name evidence="14" type="ORF">SAMN05444370_106226</name>
</gene>
<organism evidence="14 15">
    <name type="scientific">Rubrimonas cliftonensis</name>
    <dbReference type="NCBI Taxonomy" id="89524"/>
    <lineage>
        <taxon>Bacteria</taxon>
        <taxon>Pseudomonadati</taxon>
        <taxon>Pseudomonadota</taxon>
        <taxon>Alphaproteobacteria</taxon>
        <taxon>Rhodobacterales</taxon>
        <taxon>Paracoccaceae</taxon>
        <taxon>Rubrimonas</taxon>
    </lineage>
</organism>
<evidence type="ECO:0000256" key="9">
    <source>
        <dbReference type="ARBA" id="ARBA00023143"/>
    </source>
</evidence>
<dbReference type="GO" id="GO:0003774">
    <property type="term" value="F:cytoskeletal motor activity"/>
    <property type="evidence" value="ECO:0007669"/>
    <property type="project" value="InterPro"/>
</dbReference>
<feature type="domain" description="Flagellar motor switch protein FliG N-terminal" evidence="13">
    <location>
        <begin position="45"/>
        <end position="146"/>
    </location>
</feature>
<evidence type="ECO:0000256" key="6">
    <source>
        <dbReference type="ARBA" id="ARBA00022500"/>
    </source>
</evidence>
<keyword evidence="14" id="KW-0966">Cell projection</keyword>
<keyword evidence="5" id="KW-1003">Cell membrane</keyword>
<evidence type="ECO:0000259" key="12">
    <source>
        <dbReference type="Pfam" id="PF14841"/>
    </source>
</evidence>
<dbReference type="GO" id="GO:0005886">
    <property type="term" value="C:plasma membrane"/>
    <property type="evidence" value="ECO:0007669"/>
    <property type="project" value="UniProtKB-SubCell"/>
</dbReference>
<dbReference type="EMBL" id="FNQM01000006">
    <property type="protein sequence ID" value="SEA55870.1"/>
    <property type="molecule type" value="Genomic_DNA"/>
</dbReference>
<keyword evidence="14" id="KW-0282">Flagellum</keyword>
<dbReference type="OrthoDB" id="9780302at2"/>
<evidence type="ECO:0000256" key="8">
    <source>
        <dbReference type="ARBA" id="ARBA00023136"/>
    </source>
</evidence>
<evidence type="ECO:0000259" key="11">
    <source>
        <dbReference type="Pfam" id="PF01706"/>
    </source>
</evidence>
<dbReference type="Pfam" id="PF14842">
    <property type="entry name" value="FliG_N"/>
    <property type="match status" value="1"/>
</dbReference>
<keyword evidence="15" id="KW-1185">Reference proteome</keyword>
<feature type="domain" description="Flagellar motor switch protein FliG middle" evidence="12">
    <location>
        <begin position="155"/>
        <end position="228"/>
    </location>
</feature>
<dbReference type="RefSeq" id="WP_093253828.1">
    <property type="nucleotide sequence ID" value="NZ_FNQM01000006.1"/>
</dbReference>
<dbReference type="InterPro" id="IPR028263">
    <property type="entry name" value="FliG_N"/>
</dbReference>
<dbReference type="AlphaFoldDB" id="A0A1H4C6C1"/>
<dbReference type="Pfam" id="PF01706">
    <property type="entry name" value="FliG_C"/>
    <property type="match status" value="1"/>
</dbReference>
<dbReference type="InterPro" id="IPR032779">
    <property type="entry name" value="FliG_M"/>
</dbReference>
<dbReference type="PANTHER" id="PTHR30534">
    <property type="entry name" value="FLAGELLAR MOTOR SWITCH PROTEIN FLIG"/>
    <property type="match status" value="1"/>
</dbReference>
<dbReference type="PANTHER" id="PTHR30534:SF0">
    <property type="entry name" value="FLAGELLAR MOTOR SWITCH PROTEIN FLIG"/>
    <property type="match status" value="1"/>
</dbReference>
<reference evidence="14 15" key="1">
    <citation type="submission" date="2016-10" db="EMBL/GenBank/DDBJ databases">
        <authorList>
            <person name="de Groot N.N."/>
        </authorList>
    </citation>
    <scope>NUCLEOTIDE SEQUENCE [LARGE SCALE GENOMIC DNA]</scope>
    <source>
        <strain evidence="14 15">DSM 15345</strain>
    </source>
</reference>
<comment type="subcellular location">
    <subcellularLocation>
        <location evidence="1">Bacterial flagellum basal body</location>
    </subcellularLocation>
    <subcellularLocation>
        <location evidence="2">Cell membrane</location>
        <topology evidence="2">Peripheral membrane protein</topology>
        <orientation evidence="2">Cytoplasmic side</orientation>
    </subcellularLocation>
</comment>
<protein>
    <recommendedName>
        <fullName evidence="4">Flagellar motor switch protein FliG</fullName>
    </recommendedName>
</protein>
<dbReference type="PRINTS" id="PR00954">
    <property type="entry name" value="FLGMOTORFLIG"/>
</dbReference>
<dbReference type="Proteomes" id="UP000198703">
    <property type="component" value="Unassembled WGS sequence"/>
</dbReference>
<keyword evidence="9" id="KW-0975">Bacterial flagellum</keyword>
<keyword evidence="6" id="KW-0145">Chemotaxis</keyword>
<keyword evidence="8" id="KW-0472">Membrane</keyword>
<comment type="function">
    <text evidence="10">FliG is one of three proteins (FliG, FliN, FliM) that forms the rotor-mounted switch complex (C ring), located at the base of the basal body. This complex interacts with the CheY and CheZ chemotaxis proteins, in addition to contacting components of the motor that determine the direction of flagellar rotation.</text>
</comment>
<dbReference type="Pfam" id="PF14841">
    <property type="entry name" value="FliG_M"/>
    <property type="match status" value="1"/>
</dbReference>
<evidence type="ECO:0000256" key="5">
    <source>
        <dbReference type="ARBA" id="ARBA00022475"/>
    </source>
</evidence>
<feature type="domain" description="Flagellar motor switch protein FliG C-terminal" evidence="11">
    <location>
        <begin position="256"/>
        <end position="366"/>
    </location>
</feature>
<evidence type="ECO:0000256" key="7">
    <source>
        <dbReference type="ARBA" id="ARBA00022779"/>
    </source>
</evidence>
<dbReference type="GO" id="GO:0009425">
    <property type="term" value="C:bacterial-type flagellum basal body"/>
    <property type="evidence" value="ECO:0007669"/>
    <property type="project" value="UniProtKB-SubCell"/>
</dbReference>
<evidence type="ECO:0000313" key="14">
    <source>
        <dbReference type="EMBL" id="SEA55870.1"/>
    </source>
</evidence>
<accession>A0A1H4C6C1</accession>
<dbReference type="InterPro" id="IPR011002">
    <property type="entry name" value="FliG_a-hlx"/>
</dbReference>
<dbReference type="Gene3D" id="1.10.220.30">
    <property type="match status" value="3"/>
</dbReference>
<evidence type="ECO:0000256" key="2">
    <source>
        <dbReference type="ARBA" id="ARBA00004413"/>
    </source>
</evidence>
<keyword evidence="7" id="KW-0283">Flagellar rotation</keyword>
<keyword evidence="14" id="KW-0969">Cilium</keyword>
<name>A0A1H4C6C1_9RHOB</name>
<evidence type="ECO:0000256" key="10">
    <source>
        <dbReference type="ARBA" id="ARBA00025598"/>
    </source>
</evidence>
<dbReference type="GO" id="GO:0006935">
    <property type="term" value="P:chemotaxis"/>
    <property type="evidence" value="ECO:0007669"/>
    <property type="project" value="UniProtKB-KW"/>
</dbReference>
<dbReference type="InterPro" id="IPR000090">
    <property type="entry name" value="Flg_Motor_Flig"/>
</dbReference>
<sequence>MSANTPVPMQRPAMPMAKIADSLGGPTLPTGSIRGGDELPPQRKLPLAEKAAIIIAALGAEAAPHVLQGMSETTIRRFAGAMSKIGAVTPEMLEQAIEEFSAELGARNQVRVGATEARKILGELLDDDSVSRIMDDVDLSNGRTIWEKLSNSSDQALAAYLRHEHPQTVAVVLSKLRAEKAARVLERLDAEFAQIVVLRLARVPRLDSEVMDIVKDVLQRDFLAVMQREQATRRPADVIGAMMNAVAISKRGALMEQLEQEKPKLAKQVQKVMFGFADIPGRVDARDAGTLLKAVEEPTMMLALKHAEANAPKVIDFFIGNISKRLSQRLEGELKMRSSPSPREGEAAQTAVVNMVRELTRSGELKMVDGDEEEE</sequence>
<dbReference type="InterPro" id="IPR023087">
    <property type="entry name" value="Flg_Motor_Flig_C"/>
</dbReference>
<dbReference type="SUPFAM" id="SSF48029">
    <property type="entry name" value="FliG"/>
    <property type="match status" value="2"/>
</dbReference>
<dbReference type="GO" id="GO:0071973">
    <property type="term" value="P:bacterial-type flagellum-dependent cell motility"/>
    <property type="evidence" value="ECO:0007669"/>
    <property type="project" value="InterPro"/>
</dbReference>